<dbReference type="InterPro" id="IPR019291">
    <property type="entry name" value="Host_attachment_protein"/>
</dbReference>
<protein>
    <submittedName>
        <fullName evidence="2">Host attachment protein</fullName>
    </submittedName>
</protein>
<evidence type="ECO:0000256" key="1">
    <source>
        <dbReference type="SAM" id="MobiDB-lite"/>
    </source>
</evidence>
<dbReference type="RefSeq" id="WP_262994602.1">
    <property type="nucleotide sequence ID" value="NZ_JAOTJC010000008.1"/>
</dbReference>
<organism evidence="2 3">
    <name type="scientific">Alteromonas salexigens</name>
    <dbReference type="NCBI Taxonomy" id="2982530"/>
    <lineage>
        <taxon>Bacteria</taxon>
        <taxon>Pseudomonadati</taxon>
        <taxon>Pseudomonadota</taxon>
        <taxon>Gammaproteobacteria</taxon>
        <taxon>Alteromonadales</taxon>
        <taxon>Alteromonadaceae</taxon>
        <taxon>Alteromonas/Salinimonas group</taxon>
        <taxon>Alteromonas</taxon>
    </lineage>
</organism>
<gene>
    <name evidence="2" type="ORF">OCL06_11335</name>
</gene>
<dbReference type="Pfam" id="PF10116">
    <property type="entry name" value="Host_attach"/>
    <property type="match status" value="1"/>
</dbReference>
<name>A0ABT2VQ37_9ALTE</name>
<sequence>MLGKSYLVVANQNQAKILLEKEGASSLELVTTLSNDDGRASDSDLVTDRPGATHSPSGAVQGVDSMSRKDAAETEAERFAHTVAEWLDDRRCSEKVEHIDIIAEPGFLGKLRNNFNKQLEKLVGYTVNKDVVKADEARWLEDIKSAGRGSNIV</sequence>
<evidence type="ECO:0000313" key="3">
    <source>
        <dbReference type="Proteomes" id="UP001209257"/>
    </source>
</evidence>
<comment type="caution">
    <text evidence="2">The sequence shown here is derived from an EMBL/GenBank/DDBJ whole genome shotgun (WGS) entry which is preliminary data.</text>
</comment>
<feature type="region of interest" description="Disordered" evidence="1">
    <location>
        <begin position="35"/>
        <end position="74"/>
    </location>
</feature>
<dbReference type="Proteomes" id="UP001209257">
    <property type="component" value="Unassembled WGS sequence"/>
</dbReference>
<keyword evidence="3" id="KW-1185">Reference proteome</keyword>
<reference evidence="3" key="1">
    <citation type="submission" date="2023-07" db="EMBL/GenBank/DDBJ databases">
        <title>Study on multiphase classification of strain Alteromonas salexigens isolated from the Yellow Sea.</title>
        <authorList>
            <person name="Sun L."/>
        </authorList>
    </citation>
    <scope>NUCLEOTIDE SEQUENCE [LARGE SCALE GENOMIC DNA]</scope>
    <source>
        <strain evidence="3">ASW11-19</strain>
    </source>
</reference>
<evidence type="ECO:0000313" key="2">
    <source>
        <dbReference type="EMBL" id="MCU7555189.1"/>
    </source>
</evidence>
<proteinExistence type="predicted"/>
<dbReference type="EMBL" id="JAOTJC010000008">
    <property type="protein sequence ID" value="MCU7555189.1"/>
    <property type="molecule type" value="Genomic_DNA"/>
</dbReference>
<accession>A0ABT2VQ37</accession>